<accession>A0A8J3Z7S4</accession>
<sequence>MPPDNAADSRTDSGPHARHTLTQHAFDELAAGKGGRRTVAALWDSELSRRLILLRGLYDLLDDQPDGPLLPPMHAWHALERAQEGAPAAVTEILLSPSVGAWLSFVFREHARDHASRGVVGHLNVVALACAASAGQSFATRIPLRDGRAYVPLRGLVHFGAAEPWAVADAKTEDGRITIAFRGEELAIPDDGTDTDAWYSLRRISTGDAAAGTLTVWLDDLDPLRDLADPIPPSRLNDEEVLHWQQLLALAWEVLTTHHGDVAGAMIGGFTTLVPLPMGPSGETRSASSGDAFGSIMCSPPPDPVTFAVSLVHEFAHIRLGGLMHLLRLTEGDESSILYAPWRDDPRPLGGLMQGVYAFFAIADFWRRHRVVAKSDKSAESADAALAEFEYAYARAQAADGLATVQASGGLTSNGVAFTDRLAEELGSWAGDAVEPAIARLAQLVSDAHRAGWRIRHCTPPTDDVMKMVGLWDMRFTDSVHIGLSTVDSDPGMRQWSHGRLGLARRSILAPDQCHAATRETWAAELTDADFALFTGDALSARKGFADQIVEDPDRVDAWTGLGLALACEGQRGASLALLRRPEVVLAVYRRINAAAPRQVSPVDLTAWIAQVITP</sequence>
<evidence type="ECO:0000313" key="2">
    <source>
        <dbReference type="Proteomes" id="UP000612585"/>
    </source>
</evidence>
<organism evidence="1 2">
    <name type="scientific">Virgisporangium aurantiacum</name>
    <dbReference type="NCBI Taxonomy" id="175570"/>
    <lineage>
        <taxon>Bacteria</taxon>
        <taxon>Bacillati</taxon>
        <taxon>Actinomycetota</taxon>
        <taxon>Actinomycetes</taxon>
        <taxon>Micromonosporales</taxon>
        <taxon>Micromonosporaceae</taxon>
        <taxon>Virgisporangium</taxon>
    </lineage>
</organism>
<evidence type="ECO:0000313" key="1">
    <source>
        <dbReference type="EMBL" id="GIJ58949.1"/>
    </source>
</evidence>
<reference evidence="1" key="1">
    <citation type="submission" date="2021-01" db="EMBL/GenBank/DDBJ databases">
        <title>Whole genome shotgun sequence of Virgisporangium aurantiacum NBRC 16421.</title>
        <authorList>
            <person name="Komaki H."/>
            <person name="Tamura T."/>
        </authorList>
    </citation>
    <scope>NUCLEOTIDE SEQUENCE</scope>
    <source>
        <strain evidence="1">NBRC 16421</strain>
    </source>
</reference>
<gene>
    <name evidence="1" type="ORF">Vau01_064650</name>
</gene>
<keyword evidence="2" id="KW-1185">Reference proteome</keyword>
<dbReference type="NCBIfam" id="TIGR04267">
    <property type="entry name" value="mod_HExxH"/>
    <property type="match status" value="1"/>
</dbReference>
<dbReference type="RefSeq" id="WP_204000483.1">
    <property type="nucleotide sequence ID" value="NZ_BOPG01000044.1"/>
</dbReference>
<dbReference type="AlphaFoldDB" id="A0A8J3Z7S4"/>
<proteinExistence type="predicted"/>
<dbReference type="InterPro" id="IPR026337">
    <property type="entry name" value="AKG_HExxH"/>
</dbReference>
<dbReference type="Proteomes" id="UP000612585">
    <property type="component" value="Unassembled WGS sequence"/>
</dbReference>
<protein>
    <submittedName>
        <fullName evidence="1">HEXXH motif domain-containing protein</fullName>
    </submittedName>
</protein>
<dbReference type="EMBL" id="BOPG01000044">
    <property type="protein sequence ID" value="GIJ58949.1"/>
    <property type="molecule type" value="Genomic_DNA"/>
</dbReference>
<name>A0A8J3Z7S4_9ACTN</name>
<comment type="caution">
    <text evidence="1">The sequence shown here is derived from an EMBL/GenBank/DDBJ whole genome shotgun (WGS) entry which is preliminary data.</text>
</comment>